<feature type="signal peptide" evidence="1">
    <location>
        <begin position="1"/>
        <end position="18"/>
    </location>
</feature>
<dbReference type="InterPro" id="IPR019619">
    <property type="entry name" value="DUF2490"/>
</dbReference>
<name>A0ABS5KAC6_9BACT</name>
<reference evidence="2 3" key="1">
    <citation type="journal article" date="2014" name="Int. J. Syst. Evol. Microbiol.">
        <title>Carboxylicivirga gen. nov. in the family Marinilabiliaceae with two novel species, Carboxylicivirga mesophila sp. nov. and Carboxylicivirga taeanensis sp. nov., and reclassification of Cytophaga fermentans as Saccharicrinis fermentans gen. nov., comb. nov.</title>
        <authorList>
            <person name="Yang S.H."/>
            <person name="Seo H.S."/>
            <person name="Woo J.H."/>
            <person name="Oh H.M."/>
            <person name="Jang H."/>
            <person name="Lee J.H."/>
            <person name="Kim S.J."/>
            <person name="Kwon K.K."/>
        </authorList>
    </citation>
    <scope>NUCLEOTIDE SEQUENCE [LARGE SCALE GENOMIC DNA]</scope>
    <source>
        <strain evidence="2 3">JCM 18290</strain>
    </source>
</reference>
<sequence>MKIKIVFALLLVAALSQAQQFSTPSASTTNLEETGIWNGLYLKVRLSDKIGYYGEHHYRVRNSLDNVTSFYGRTRQIYNRAGINIFFNKNFEAVIGPTLVLNYTPEPGNDQYEKITYEPRIWHQWLFKTPDMGRFNLYHQFRFEHRWKRNNNVGDVHDYTNRYRYKFFAYIPLNKSTITEKTLYFSPSAEIFMHTGSSIVYNPLEDFRTYNGFGYVLNNNVTFFVGHMWTLGQKSDGASYRSSHILRFNIQLGFDLRKLEKKLPRPNLGY</sequence>
<feature type="chain" id="PRO_5045128699" evidence="1">
    <location>
        <begin position="19"/>
        <end position="270"/>
    </location>
</feature>
<organism evidence="2 3">
    <name type="scientific">Carboxylicivirga mesophila</name>
    <dbReference type="NCBI Taxonomy" id="1166478"/>
    <lineage>
        <taxon>Bacteria</taxon>
        <taxon>Pseudomonadati</taxon>
        <taxon>Bacteroidota</taxon>
        <taxon>Bacteroidia</taxon>
        <taxon>Marinilabiliales</taxon>
        <taxon>Marinilabiliaceae</taxon>
        <taxon>Carboxylicivirga</taxon>
    </lineage>
</organism>
<protein>
    <submittedName>
        <fullName evidence="2">DUF2490 domain-containing protein</fullName>
    </submittedName>
</protein>
<gene>
    <name evidence="2" type="ORF">KEM09_11220</name>
</gene>
<keyword evidence="3" id="KW-1185">Reference proteome</keyword>
<keyword evidence="1" id="KW-0732">Signal</keyword>
<dbReference type="EMBL" id="JAGUCN010000011">
    <property type="protein sequence ID" value="MBS2211979.1"/>
    <property type="molecule type" value="Genomic_DNA"/>
</dbReference>
<dbReference type="Pfam" id="PF10677">
    <property type="entry name" value="DUF2490"/>
    <property type="match status" value="1"/>
</dbReference>
<dbReference type="RefSeq" id="WP_212228358.1">
    <property type="nucleotide sequence ID" value="NZ_JAGUCN010000011.1"/>
</dbReference>
<evidence type="ECO:0000256" key="1">
    <source>
        <dbReference type="SAM" id="SignalP"/>
    </source>
</evidence>
<evidence type="ECO:0000313" key="2">
    <source>
        <dbReference type="EMBL" id="MBS2211979.1"/>
    </source>
</evidence>
<accession>A0ABS5KAC6</accession>
<dbReference type="Proteomes" id="UP000721861">
    <property type="component" value="Unassembled WGS sequence"/>
</dbReference>
<comment type="caution">
    <text evidence="2">The sequence shown here is derived from an EMBL/GenBank/DDBJ whole genome shotgun (WGS) entry which is preliminary data.</text>
</comment>
<evidence type="ECO:0000313" key="3">
    <source>
        <dbReference type="Proteomes" id="UP000721861"/>
    </source>
</evidence>
<proteinExistence type="predicted"/>